<evidence type="ECO:0000256" key="1">
    <source>
        <dbReference type="ARBA" id="ARBA00000085"/>
    </source>
</evidence>
<keyword evidence="3" id="KW-0597">Phosphoprotein</keyword>
<feature type="transmembrane region" description="Helical" evidence="9">
    <location>
        <begin position="106"/>
        <end position="125"/>
    </location>
</feature>
<keyword evidence="6 11" id="KW-0418">Kinase</keyword>
<sequence length="384" mass="42103">MDRPSPQEYQSPLRLWGHLWRLLAMLLISAIAWLPVADKQEDISELWVLADLALGAASFVLVFFRRRWPVTVALVLALVSAVSGTASGPAVLAIVSLSTRRRWREIAVVGSVSFAASQFFSTVLPTGDEPFWIDITVNLVASVAVISWGMYVGSRRELIWTLRNRAERAEAEQELRLTQARSNERARIAREMHDVLAHRISQVSMHAGALAYREDLTADEMRASASVIRDQAHEALTDLRDVLGVLRDDAGERRSSPQPTYADLTCLVAEAREAGMRVEVEDLFGDAPVPDAVGRTVYRIVQEGMTNARKHAPGALLTVRISGSRDDGISVVLTNPVGFGPTQTPGAGLGLVGLTERAELRGGRLEAGRRGAMFELHGWIPWAS</sequence>
<dbReference type="PANTHER" id="PTHR24421:SF10">
    <property type="entry name" value="NITRATE_NITRITE SENSOR PROTEIN NARQ"/>
    <property type="match status" value="1"/>
</dbReference>
<feature type="transmembrane region" description="Helical" evidence="9">
    <location>
        <begin position="70"/>
        <end position="94"/>
    </location>
</feature>
<dbReference type="EMBL" id="JAIQZJ010000001">
    <property type="protein sequence ID" value="MBZ5737425.1"/>
    <property type="molecule type" value="Genomic_DNA"/>
</dbReference>
<keyword evidence="7" id="KW-0067">ATP-binding</keyword>
<evidence type="ECO:0000256" key="7">
    <source>
        <dbReference type="ARBA" id="ARBA00022840"/>
    </source>
</evidence>
<gene>
    <name evidence="11" type="ORF">K8U61_04565</name>
</gene>
<keyword evidence="9" id="KW-1133">Transmembrane helix</keyword>
<dbReference type="Gene3D" id="1.20.5.1930">
    <property type="match status" value="1"/>
</dbReference>
<accession>A0ABS7U8W8</accession>
<dbReference type="InterPro" id="IPR011712">
    <property type="entry name" value="Sig_transdc_His_kin_sub3_dim/P"/>
</dbReference>
<dbReference type="EC" id="2.7.13.3" evidence="2"/>
<dbReference type="Pfam" id="PF07730">
    <property type="entry name" value="HisKA_3"/>
    <property type="match status" value="1"/>
</dbReference>
<feature type="transmembrane region" description="Helical" evidence="9">
    <location>
        <begin position="15"/>
        <end position="34"/>
    </location>
</feature>
<name>A0ABS7U8W8_9ACTN</name>
<dbReference type="PANTHER" id="PTHR24421">
    <property type="entry name" value="NITRATE/NITRITE SENSOR PROTEIN NARX-RELATED"/>
    <property type="match status" value="1"/>
</dbReference>
<proteinExistence type="predicted"/>
<dbReference type="InterPro" id="IPR036890">
    <property type="entry name" value="HATPase_C_sf"/>
</dbReference>
<dbReference type="InterPro" id="IPR050482">
    <property type="entry name" value="Sensor_HK_TwoCompSys"/>
</dbReference>
<evidence type="ECO:0000256" key="8">
    <source>
        <dbReference type="ARBA" id="ARBA00023012"/>
    </source>
</evidence>
<dbReference type="GO" id="GO:0016301">
    <property type="term" value="F:kinase activity"/>
    <property type="evidence" value="ECO:0007669"/>
    <property type="project" value="UniProtKB-KW"/>
</dbReference>
<evidence type="ECO:0000256" key="9">
    <source>
        <dbReference type="SAM" id="Phobius"/>
    </source>
</evidence>
<evidence type="ECO:0000313" key="11">
    <source>
        <dbReference type="EMBL" id="MBZ5737425.1"/>
    </source>
</evidence>
<reference evidence="11 12" key="1">
    <citation type="submission" date="2021-09" db="EMBL/GenBank/DDBJ databases">
        <title>Whole genome sequence of Nocardioides sp. GBK3QG-3.</title>
        <authorList>
            <person name="Tuo L."/>
        </authorList>
    </citation>
    <scope>NUCLEOTIDE SEQUENCE [LARGE SCALE GENOMIC DNA]</scope>
    <source>
        <strain evidence="11 12">GBK3QG-3</strain>
    </source>
</reference>
<organism evidence="11 12">
    <name type="scientific">Nocardioides mangrovi</name>
    <dbReference type="NCBI Taxonomy" id="2874580"/>
    <lineage>
        <taxon>Bacteria</taxon>
        <taxon>Bacillati</taxon>
        <taxon>Actinomycetota</taxon>
        <taxon>Actinomycetes</taxon>
        <taxon>Propionibacteriales</taxon>
        <taxon>Nocardioidaceae</taxon>
        <taxon>Nocardioides</taxon>
    </lineage>
</organism>
<feature type="domain" description="Signal transduction histidine kinase subgroup 3 dimerisation and phosphoacceptor" evidence="10">
    <location>
        <begin position="184"/>
        <end position="249"/>
    </location>
</feature>
<evidence type="ECO:0000256" key="2">
    <source>
        <dbReference type="ARBA" id="ARBA00012438"/>
    </source>
</evidence>
<comment type="catalytic activity">
    <reaction evidence="1">
        <text>ATP + protein L-histidine = ADP + protein N-phospho-L-histidine.</text>
        <dbReference type="EC" id="2.7.13.3"/>
    </reaction>
</comment>
<feature type="transmembrane region" description="Helical" evidence="9">
    <location>
        <begin position="46"/>
        <end position="64"/>
    </location>
</feature>
<dbReference type="RefSeq" id="WP_224121776.1">
    <property type="nucleotide sequence ID" value="NZ_JAIQZJ010000001.1"/>
</dbReference>
<keyword evidence="8" id="KW-0902">Two-component regulatory system</keyword>
<dbReference type="Gene3D" id="3.30.565.10">
    <property type="entry name" value="Histidine kinase-like ATPase, C-terminal domain"/>
    <property type="match status" value="1"/>
</dbReference>
<keyword evidence="9" id="KW-0812">Transmembrane</keyword>
<keyword evidence="9" id="KW-0472">Membrane</keyword>
<protein>
    <recommendedName>
        <fullName evidence="2">histidine kinase</fullName>
        <ecNumber evidence="2">2.7.13.3</ecNumber>
    </recommendedName>
</protein>
<dbReference type="CDD" id="cd16917">
    <property type="entry name" value="HATPase_UhpB-NarQ-NarX-like"/>
    <property type="match status" value="1"/>
</dbReference>
<keyword evidence="12" id="KW-1185">Reference proteome</keyword>
<evidence type="ECO:0000256" key="3">
    <source>
        <dbReference type="ARBA" id="ARBA00022553"/>
    </source>
</evidence>
<evidence type="ECO:0000256" key="4">
    <source>
        <dbReference type="ARBA" id="ARBA00022679"/>
    </source>
</evidence>
<evidence type="ECO:0000259" key="10">
    <source>
        <dbReference type="Pfam" id="PF07730"/>
    </source>
</evidence>
<dbReference type="SUPFAM" id="SSF55874">
    <property type="entry name" value="ATPase domain of HSP90 chaperone/DNA topoisomerase II/histidine kinase"/>
    <property type="match status" value="1"/>
</dbReference>
<keyword evidence="4" id="KW-0808">Transferase</keyword>
<evidence type="ECO:0000256" key="5">
    <source>
        <dbReference type="ARBA" id="ARBA00022741"/>
    </source>
</evidence>
<evidence type="ECO:0000256" key="6">
    <source>
        <dbReference type="ARBA" id="ARBA00022777"/>
    </source>
</evidence>
<comment type="caution">
    <text evidence="11">The sequence shown here is derived from an EMBL/GenBank/DDBJ whole genome shotgun (WGS) entry which is preliminary data.</text>
</comment>
<dbReference type="Proteomes" id="UP000780875">
    <property type="component" value="Unassembled WGS sequence"/>
</dbReference>
<keyword evidence="5" id="KW-0547">Nucleotide-binding</keyword>
<evidence type="ECO:0000313" key="12">
    <source>
        <dbReference type="Proteomes" id="UP000780875"/>
    </source>
</evidence>
<feature type="transmembrane region" description="Helical" evidence="9">
    <location>
        <begin position="131"/>
        <end position="153"/>
    </location>
</feature>